<evidence type="ECO:0000256" key="1">
    <source>
        <dbReference type="SAM" id="MobiDB-lite"/>
    </source>
</evidence>
<reference evidence="2" key="1">
    <citation type="submission" date="2020-03" db="EMBL/GenBank/DDBJ databases">
        <authorList>
            <person name="Weist P."/>
        </authorList>
    </citation>
    <scope>NUCLEOTIDE SEQUENCE</scope>
</reference>
<evidence type="ECO:0000313" key="2">
    <source>
        <dbReference type="EMBL" id="CAB1419113.1"/>
    </source>
</evidence>
<dbReference type="Proteomes" id="UP001153269">
    <property type="component" value="Unassembled WGS sequence"/>
</dbReference>
<proteinExistence type="predicted"/>
<feature type="region of interest" description="Disordered" evidence="1">
    <location>
        <begin position="143"/>
        <end position="162"/>
    </location>
</feature>
<dbReference type="EMBL" id="CADEAL010000366">
    <property type="protein sequence ID" value="CAB1419113.1"/>
    <property type="molecule type" value="Genomic_DNA"/>
</dbReference>
<gene>
    <name evidence="2" type="ORF">PLEPLA_LOCUS6941</name>
</gene>
<organism evidence="2 3">
    <name type="scientific">Pleuronectes platessa</name>
    <name type="common">European plaice</name>
    <dbReference type="NCBI Taxonomy" id="8262"/>
    <lineage>
        <taxon>Eukaryota</taxon>
        <taxon>Metazoa</taxon>
        <taxon>Chordata</taxon>
        <taxon>Craniata</taxon>
        <taxon>Vertebrata</taxon>
        <taxon>Euteleostomi</taxon>
        <taxon>Actinopterygii</taxon>
        <taxon>Neopterygii</taxon>
        <taxon>Teleostei</taxon>
        <taxon>Neoteleostei</taxon>
        <taxon>Acanthomorphata</taxon>
        <taxon>Carangaria</taxon>
        <taxon>Pleuronectiformes</taxon>
        <taxon>Pleuronectoidei</taxon>
        <taxon>Pleuronectidae</taxon>
        <taxon>Pleuronectes</taxon>
    </lineage>
</organism>
<accession>A0A9N7TWT6</accession>
<protein>
    <submittedName>
        <fullName evidence="2">Uncharacterized protein</fullName>
    </submittedName>
</protein>
<name>A0A9N7TWT6_PLEPL</name>
<sequence>MTRRDKKRATFSFRIEPFPPHHTLFHVHHKPNIIHTTWVFCSLLRAVIGSGPRQILAVGGASRMMLSNQGNQEIKGGNQFKSDWFLNVSSQQDTKARVADSPTSAPIKPVSAPIKQSLHQSNQSLHQSNQCLHQSNQSLHQSNQCLHQSNQSLHQSNQSLHQSNQSLHQSTSLCTNPTSLCTNPTSLCTNPTSLCTNPTSLCTNQTNLCTNPTSLCTNPTSHVLSNRKPHLHMCCYILRLFTQLLYKELLDTTMIER</sequence>
<comment type="caution">
    <text evidence="2">The sequence shown here is derived from an EMBL/GenBank/DDBJ whole genome shotgun (WGS) entry which is preliminary data.</text>
</comment>
<dbReference type="AlphaFoldDB" id="A0A9N7TWT6"/>
<evidence type="ECO:0000313" key="3">
    <source>
        <dbReference type="Proteomes" id="UP001153269"/>
    </source>
</evidence>
<keyword evidence="3" id="KW-1185">Reference proteome</keyword>